<evidence type="ECO:0000313" key="2">
    <source>
        <dbReference type="EMBL" id="RCV61802.1"/>
    </source>
</evidence>
<evidence type="ECO:0000256" key="1">
    <source>
        <dbReference type="SAM" id="SignalP"/>
    </source>
</evidence>
<reference evidence="2 3" key="1">
    <citation type="submission" date="2018-04" db="EMBL/GenBank/DDBJ databases">
        <title>Novel actinobacteria from marine sediment.</title>
        <authorList>
            <person name="Ng Z.Y."/>
            <person name="Tan G.Y.A."/>
        </authorList>
    </citation>
    <scope>NUCLEOTIDE SEQUENCE [LARGE SCALE GENOMIC DNA]</scope>
    <source>
        <strain evidence="2 3">TPS81</strain>
    </source>
</reference>
<dbReference type="RefSeq" id="WP_114397631.1">
    <property type="nucleotide sequence ID" value="NZ_QEIM01000043.1"/>
</dbReference>
<dbReference type="Proteomes" id="UP000253318">
    <property type="component" value="Unassembled WGS sequence"/>
</dbReference>
<name>A0A368TA78_9ACTN</name>
<dbReference type="EMBL" id="QEIN01000015">
    <property type="protein sequence ID" value="RCV61802.1"/>
    <property type="molecule type" value="Genomic_DNA"/>
</dbReference>
<feature type="signal peptide" evidence="1">
    <location>
        <begin position="1"/>
        <end position="25"/>
    </location>
</feature>
<organism evidence="2 3">
    <name type="scientific">Marinitenerispora sediminis</name>
    <dbReference type="NCBI Taxonomy" id="1931232"/>
    <lineage>
        <taxon>Bacteria</taxon>
        <taxon>Bacillati</taxon>
        <taxon>Actinomycetota</taxon>
        <taxon>Actinomycetes</taxon>
        <taxon>Streptosporangiales</taxon>
        <taxon>Nocardiopsidaceae</taxon>
        <taxon>Marinitenerispora</taxon>
    </lineage>
</organism>
<keyword evidence="3" id="KW-1185">Reference proteome</keyword>
<comment type="caution">
    <text evidence="2">The sequence shown here is derived from an EMBL/GenBank/DDBJ whole genome shotgun (WGS) entry which is preliminary data.</text>
</comment>
<gene>
    <name evidence="2" type="ORF">DEF24_03535</name>
</gene>
<protein>
    <submittedName>
        <fullName evidence="2">Uncharacterized protein</fullName>
    </submittedName>
</protein>
<evidence type="ECO:0000313" key="3">
    <source>
        <dbReference type="Proteomes" id="UP000253318"/>
    </source>
</evidence>
<accession>A0A368TA78</accession>
<proteinExistence type="predicted"/>
<feature type="chain" id="PRO_5039080801" evidence="1">
    <location>
        <begin position="26"/>
        <end position="112"/>
    </location>
</feature>
<keyword evidence="1" id="KW-0732">Signal</keyword>
<dbReference type="AlphaFoldDB" id="A0A368TA78"/>
<sequence length="112" mass="11525">MKLPKMPRWQSVGAALVPAILIALATVNMGDDFAAVTDAIDGSRWEVLLDDGIQGMDDDFVGFTAAVTILTLLGCCTSTVRTAALATASLIGLAAPPYALTGAAPSSTDGWR</sequence>